<dbReference type="Proteomes" id="UP000187526">
    <property type="component" value="Unassembled WGS sequence"/>
</dbReference>
<protein>
    <submittedName>
        <fullName evidence="1">Uncharacterized protein</fullName>
    </submittedName>
</protein>
<accession>A0A1R1I8U2</accession>
<proteinExistence type="predicted"/>
<sequence length="101" mass="11045">MKLQHLAIGDRFEYDGKIFVKTGPLTASSDQGGQQVIPRYAVLTPLDQPAPGNKAAGRERVNKAAVLAAFDRFYRTSERLSDPAAHAELAKARAEFIAIFD</sequence>
<dbReference type="OrthoDB" id="9181667at2"/>
<dbReference type="STRING" id="418702.BJN45_07780"/>
<organism evidence="1 2">
    <name type="scientific">Azonexus hydrophilus</name>
    <dbReference type="NCBI Taxonomy" id="418702"/>
    <lineage>
        <taxon>Bacteria</taxon>
        <taxon>Pseudomonadati</taxon>
        <taxon>Pseudomonadota</taxon>
        <taxon>Betaproteobacteria</taxon>
        <taxon>Rhodocyclales</taxon>
        <taxon>Azonexaceae</taxon>
        <taxon>Azonexus</taxon>
    </lineage>
</organism>
<evidence type="ECO:0000313" key="2">
    <source>
        <dbReference type="Proteomes" id="UP000187526"/>
    </source>
</evidence>
<gene>
    <name evidence="1" type="ORF">BJN45_07780</name>
</gene>
<name>A0A1R1I8U2_9RHOO</name>
<dbReference type="RefSeq" id="WP_076093678.1">
    <property type="nucleotide sequence ID" value="NZ_MTHD01000002.1"/>
</dbReference>
<dbReference type="EMBL" id="MTHD01000002">
    <property type="protein sequence ID" value="OMG55040.1"/>
    <property type="molecule type" value="Genomic_DNA"/>
</dbReference>
<comment type="caution">
    <text evidence="1">The sequence shown here is derived from an EMBL/GenBank/DDBJ whole genome shotgun (WGS) entry which is preliminary data.</text>
</comment>
<evidence type="ECO:0000313" key="1">
    <source>
        <dbReference type="EMBL" id="OMG55040.1"/>
    </source>
</evidence>
<dbReference type="AlphaFoldDB" id="A0A1R1I8U2"/>
<reference evidence="1 2" key="1">
    <citation type="submission" date="2016-10" db="EMBL/GenBank/DDBJ databases">
        <title>Alkaliphiles isolated from bioreactors.</title>
        <authorList>
            <person name="Salah Z."/>
            <person name="Rout S.P."/>
            <person name="Humphreys P.N."/>
        </authorList>
    </citation>
    <scope>NUCLEOTIDE SEQUENCE [LARGE SCALE GENOMIC DNA]</scope>
    <source>
        <strain evidence="1 2">ZS02</strain>
    </source>
</reference>
<keyword evidence="2" id="KW-1185">Reference proteome</keyword>